<dbReference type="InterPro" id="IPR011453">
    <property type="entry name" value="DUF1559"/>
</dbReference>
<proteinExistence type="predicted"/>
<keyword evidence="4" id="KW-1185">Reference proteome</keyword>
<dbReference type="PANTHER" id="PTHR30093:SF2">
    <property type="entry name" value="TYPE II SECRETION SYSTEM PROTEIN H"/>
    <property type="match status" value="1"/>
</dbReference>
<dbReference type="OrthoDB" id="263324at2"/>
<accession>A0A5C6D175</accession>
<name>A0A5C6D175_9BACT</name>
<gene>
    <name evidence="3" type="ORF">Pla144_03520</name>
</gene>
<dbReference type="EMBL" id="SJPS01000001">
    <property type="protein sequence ID" value="TWU29574.1"/>
    <property type="molecule type" value="Genomic_DNA"/>
</dbReference>
<evidence type="ECO:0000313" key="3">
    <source>
        <dbReference type="EMBL" id="TWU29574.1"/>
    </source>
</evidence>
<evidence type="ECO:0000256" key="1">
    <source>
        <dbReference type="SAM" id="Phobius"/>
    </source>
</evidence>
<comment type="caution">
    <text evidence="3">The sequence shown here is derived from an EMBL/GenBank/DDBJ whole genome shotgun (WGS) entry which is preliminary data.</text>
</comment>
<keyword evidence="1" id="KW-0472">Membrane</keyword>
<dbReference type="Pfam" id="PF07963">
    <property type="entry name" value="N_methyl"/>
    <property type="match status" value="1"/>
</dbReference>
<dbReference type="Pfam" id="PF07596">
    <property type="entry name" value="SBP_bac_10"/>
    <property type="match status" value="1"/>
</dbReference>
<dbReference type="Gene3D" id="3.30.700.10">
    <property type="entry name" value="Glycoprotein, Type 4 Pilin"/>
    <property type="match status" value="1"/>
</dbReference>
<sequence length="333" mass="36361">MLLLPIPHRTQATQHRAFSLVELLVVIAIIGVLIALLLPAIQAAREAARRCSCRNKLRQIGVSVQHFHDSQKTLPPPKVLQGRGGLVAVTGGGNSADQFSNLGSAFVSLLPYLEVNNLYSNYDLTKSIYSAKNLETTSQPIDLYMCPSMALPREVPNLSAGEKLAPGSYMLSVSTDFGATADTNGAFTNPNAVSQIGSTAVVETQYSLPLSRIVDGTSNTFLIGENSYNVPGIPWPEAPGSEKWGDHTWANGYWAYAWGNIQWFLYDKLHVATYNQPSTPDPNKILRVFRSDHPGGAQFVYLDGSVHFVPTEIDYQVLKALVTRAGEEVNHSF</sequence>
<dbReference type="NCBIfam" id="TIGR04294">
    <property type="entry name" value="pre_pil_HX9DG"/>
    <property type="match status" value="1"/>
</dbReference>
<organism evidence="3 4">
    <name type="scientific">Bythopirellula polymerisocia</name>
    <dbReference type="NCBI Taxonomy" id="2528003"/>
    <lineage>
        <taxon>Bacteria</taxon>
        <taxon>Pseudomonadati</taxon>
        <taxon>Planctomycetota</taxon>
        <taxon>Planctomycetia</taxon>
        <taxon>Pirellulales</taxon>
        <taxon>Lacipirellulaceae</taxon>
        <taxon>Bythopirellula</taxon>
    </lineage>
</organism>
<dbReference type="InterPro" id="IPR012902">
    <property type="entry name" value="N_methyl_site"/>
</dbReference>
<dbReference type="NCBIfam" id="TIGR02532">
    <property type="entry name" value="IV_pilin_GFxxxE"/>
    <property type="match status" value="1"/>
</dbReference>
<dbReference type="Proteomes" id="UP000318437">
    <property type="component" value="Unassembled WGS sequence"/>
</dbReference>
<dbReference type="SUPFAM" id="SSF54523">
    <property type="entry name" value="Pili subunits"/>
    <property type="match status" value="1"/>
</dbReference>
<protein>
    <recommendedName>
        <fullName evidence="2">DUF1559 domain-containing protein</fullName>
    </recommendedName>
</protein>
<keyword evidence="1" id="KW-1133">Transmembrane helix</keyword>
<feature type="transmembrane region" description="Helical" evidence="1">
    <location>
        <begin position="20"/>
        <end position="41"/>
    </location>
</feature>
<evidence type="ECO:0000313" key="4">
    <source>
        <dbReference type="Proteomes" id="UP000318437"/>
    </source>
</evidence>
<reference evidence="3 4" key="1">
    <citation type="submission" date="2019-02" db="EMBL/GenBank/DDBJ databases">
        <title>Deep-cultivation of Planctomycetes and their phenomic and genomic characterization uncovers novel biology.</title>
        <authorList>
            <person name="Wiegand S."/>
            <person name="Jogler M."/>
            <person name="Boedeker C."/>
            <person name="Pinto D."/>
            <person name="Vollmers J."/>
            <person name="Rivas-Marin E."/>
            <person name="Kohn T."/>
            <person name="Peeters S.H."/>
            <person name="Heuer A."/>
            <person name="Rast P."/>
            <person name="Oberbeckmann S."/>
            <person name="Bunk B."/>
            <person name="Jeske O."/>
            <person name="Meyerdierks A."/>
            <person name="Storesund J.E."/>
            <person name="Kallscheuer N."/>
            <person name="Luecker S."/>
            <person name="Lage O.M."/>
            <person name="Pohl T."/>
            <person name="Merkel B.J."/>
            <person name="Hornburger P."/>
            <person name="Mueller R.-W."/>
            <person name="Bruemmer F."/>
            <person name="Labrenz M."/>
            <person name="Spormann A.M."/>
            <person name="Op Den Camp H."/>
            <person name="Overmann J."/>
            <person name="Amann R."/>
            <person name="Jetten M.S.M."/>
            <person name="Mascher T."/>
            <person name="Medema M.H."/>
            <person name="Devos D.P."/>
            <person name="Kaster A.-K."/>
            <person name="Ovreas L."/>
            <person name="Rohde M."/>
            <person name="Galperin M.Y."/>
            <person name="Jogler C."/>
        </authorList>
    </citation>
    <scope>NUCLEOTIDE SEQUENCE [LARGE SCALE GENOMIC DNA]</scope>
    <source>
        <strain evidence="3 4">Pla144</strain>
    </source>
</reference>
<dbReference type="InterPro" id="IPR027558">
    <property type="entry name" value="Pre_pil_HX9DG_C"/>
</dbReference>
<dbReference type="InterPro" id="IPR045584">
    <property type="entry name" value="Pilin-like"/>
</dbReference>
<keyword evidence="1" id="KW-0812">Transmembrane</keyword>
<dbReference type="RefSeq" id="WP_146448948.1">
    <property type="nucleotide sequence ID" value="NZ_SJPS01000001.1"/>
</dbReference>
<dbReference type="PANTHER" id="PTHR30093">
    <property type="entry name" value="GENERAL SECRETION PATHWAY PROTEIN G"/>
    <property type="match status" value="1"/>
</dbReference>
<feature type="domain" description="DUF1559" evidence="2">
    <location>
        <begin position="42"/>
        <end position="314"/>
    </location>
</feature>
<dbReference type="AlphaFoldDB" id="A0A5C6D175"/>
<evidence type="ECO:0000259" key="2">
    <source>
        <dbReference type="Pfam" id="PF07596"/>
    </source>
</evidence>